<dbReference type="GO" id="GO:0003677">
    <property type="term" value="F:DNA binding"/>
    <property type="evidence" value="ECO:0007669"/>
    <property type="project" value="UniProtKB-KW"/>
</dbReference>
<evidence type="ECO:0000256" key="3">
    <source>
        <dbReference type="RuleBase" id="RU000524"/>
    </source>
</evidence>
<dbReference type="SUPFAM" id="SSF50249">
    <property type="entry name" value="Nucleic acid-binding proteins"/>
    <property type="match status" value="1"/>
</dbReference>
<reference evidence="5 6" key="1">
    <citation type="submission" date="2022-07" db="EMBL/GenBank/DDBJ databases">
        <title>Novel species in genus Arthrobacter.</title>
        <authorList>
            <person name="Liu Y."/>
        </authorList>
    </citation>
    <scope>NUCLEOTIDE SEQUENCE [LARGE SCALE GENOMIC DNA]</scope>
    <source>
        <strain evidence="6">zg-Y859</strain>
    </source>
</reference>
<dbReference type="PANTHER" id="PTHR10302">
    <property type="entry name" value="SINGLE-STRANDED DNA-BINDING PROTEIN"/>
    <property type="match status" value="1"/>
</dbReference>
<dbReference type="PROSITE" id="PS50935">
    <property type="entry name" value="SSB"/>
    <property type="match status" value="1"/>
</dbReference>
<dbReference type="Pfam" id="PF00436">
    <property type="entry name" value="SSB"/>
    <property type="match status" value="1"/>
</dbReference>
<feature type="region of interest" description="Disordered" evidence="4">
    <location>
        <begin position="112"/>
        <end position="158"/>
    </location>
</feature>
<dbReference type="InterPro" id="IPR000424">
    <property type="entry name" value="Primosome_PriB/ssb"/>
</dbReference>
<name>A0ABT1NV41_9MICC</name>
<dbReference type="RefSeq" id="WP_255866598.1">
    <property type="nucleotide sequence ID" value="NZ_CP104263.1"/>
</dbReference>
<dbReference type="EMBL" id="JANFLP010000020">
    <property type="protein sequence ID" value="MCQ1951590.1"/>
    <property type="molecule type" value="Genomic_DNA"/>
</dbReference>
<evidence type="ECO:0000256" key="1">
    <source>
        <dbReference type="ARBA" id="ARBA00023125"/>
    </source>
</evidence>
<accession>A0ABT1NV41</accession>
<sequence>MSGETYVTIIGRLTKDPDLKFLGNSAVAEFGVAVNARKFNKQTNEWEKKPTKFWDCGAWNAGKQTLADNVVEVLRKGDSVVVYGELETRTWEDRDGNKRSADQLRVISIGKDLTWHQGNSPHQATGGGYGQSQPSPDSWGSADAGGWGSPSTSEDPVF</sequence>
<dbReference type="PIRSF" id="PIRSF002070">
    <property type="entry name" value="SSB"/>
    <property type="match status" value="1"/>
</dbReference>
<dbReference type="NCBIfam" id="TIGR00621">
    <property type="entry name" value="ssb"/>
    <property type="match status" value="1"/>
</dbReference>
<evidence type="ECO:0000313" key="5">
    <source>
        <dbReference type="EMBL" id="MCQ1951590.1"/>
    </source>
</evidence>
<dbReference type="PANTHER" id="PTHR10302:SF27">
    <property type="entry name" value="SINGLE-STRANDED DNA-BINDING PROTEIN"/>
    <property type="match status" value="1"/>
</dbReference>
<dbReference type="Gene3D" id="2.40.50.140">
    <property type="entry name" value="Nucleic acid-binding proteins"/>
    <property type="match status" value="1"/>
</dbReference>
<dbReference type="CDD" id="cd04496">
    <property type="entry name" value="SSB_OBF"/>
    <property type="match status" value="1"/>
</dbReference>
<dbReference type="InterPro" id="IPR011344">
    <property type="entry name" value="ssDNA-bd"/>
</dbReference>
<dbReference type="InterPro" id="IPR012340">
    <property type="entry name" value="NA-bd_OB-fold"/>
</dbReference>
<protein>
    <recommendedName>
        <fullName evidence="2 3">Single-stranded DNA-binding protein</fullName>
    </recommendedName>
</protein>
<keyword evidence="1 2" id="KW-0238">DNA-binding</keyword>
<proteinExistence type="predicted"/>
<keyword evidence="6" id="KW-1185">Reference proteome</keyword>
<evidence type="ECO:0000313" key="6">
    <source>
        <dbReference type="Proteomes" id="UP001206924"/>
    </source>
</evidence>
<gene>
    <name evidence="5" type="primary">ssb</name>
    <name evidence="5" type="ORF">NNX28_16860</name>
</gene>
<organism evidence="5 6">
    <name type="scientific">Arthrobacter jinronghuae</name>
    <dbReference type="NCBI Taxonomy" id="2964609"/>
    <lineage>
        <taxon>Bacteria</taxon>
        <taxon>Bacillati</taxon>
        <taxon>Actinomycetota</taxon>
        <taxon>Actinomycetes</taxon>
        <taxon>Micrococcales</taxon>
        <taxon>Micrococcaceae</taxon>
        <taxon>Arthrobacter</taxon>
    </lineage>
</organism>
<dbReference type="Proteomes" id="UP001206924">
    <property type="component" value="Unassembled WGS sequence"/>
</dbReference>
<comment type="caution">
    <text evidence="5">The sequence shown here is derived from an EMBL/GenBank/DDBJ whole genome shotgun (WGS) entry which is preliminary data.</text>
</comment>
<evidence type="ECO:0000256" key="4">
    <source>
        <dbReference type="SAM" id="MobiDB-lite"/>
    </source>
</evidence>
<evidence type="ECO:0000256" key="2">
    <source>
        <dbReference type="PIRNR" id="PIRNR002070"/>
    </source>
</evidence>